<feature type="transmembrane region" description="Helical" evidence="1">
    <location>
        <begin position="171"/>
        <end position="190"/>
    </location>
</feature>
<gene>
    <name evidence="2" type="ORF">SAMN05421647_11541</name>
</gene>
<sequence length="202" mass="21207">MLGSSLILVAALASAVLLFRRSEALAEAPQSQLQVSSLSLVFIALAAMGQLLLTPDNQDVATLQRLLGNLALYAGLPLLVTAVLALSMGWFWSKAGWGRWLLALFALFELLRRMGLGESYTLWLSVALAAALLVAAFKLPVLTGRIALALAAPLILLGISAGTLMTATPPALLPPLAQAAGLGLISFALLQHTCKRQPEQTG</sequence>
<dbReference type="Proteomes" id="UP000186895">
    <property type="component" value="Unassembled WGS sequence"/>
</dbReference>
<evidence type="ECO:0000313" key="3">
    <source>
        <dbReference type="Proteomes" id="UP000186895"/>
    </source>
</evidence>
<organism evidence="2 3">
    <name type="scientific">Marinobacterium stanieri</name>
    <dbReference type="NCBI Taxonomy" id="49186"/>
    <lineage>
        <taxon>Bacteria</taxon>
        <taxon>Pseudomonadati</taxon>
        <taxon>Pseudomonadota</taxon>
        <taxon>Gammaproteobacteria</taxon>
        <taxon>Oceanospirillales</taxon>
        <taxon>Oceanospirillaceae</taxon>
        <taxon>Marinobacterium</taxon>
    </lineage>
</organism>
<accession>A0A1N6XQ85</accession>
<keyword evidence="1" id="KW-1133">Transmembrane helix</keyword>
<feature type="transmembrane region" description="Helical" evidence="1">
    <location>
        <begin position="36"/>
        <end position="54"/>
    </location>
</feature>
<dbReference type="STRING" id="49186.SAMN05421647_11541"/>
<dbReference type="RefSeq" id="WP_076466415.1">
    <property type="nucleotide sequence ID" value="NZ_FTMN01000015.1"/>
</dbReference>
<dbReference type="AlphaFoldDB" id="A0A1N6XQ85"/>
<name>A0A1N6XQ85_9GAMM</name>
<keyword evidence="3" id="KW-1185">Reference proteome</keyword>
<evidence type="ECO:0000256" key="1">
    <source>
        <dbReference type="SAM" id="Phobius"/>
    </source>
</evidence>
<protein>
    <submittedName>
        <fullName evidence="2">Uncharacterized protein</fullName>
    </submittedName>
</protein>
<dbReference type="EMBL" id="FTMN01000015">
    <property type="protein sequence ID" value="SIR04477.1"/>
    <property type="molecule type" value="Genomic_DNA"/>
</dbReference>
<reference evidence="2 3" key="1">
    <citation type="submission" date="2017-01" db="EMBL/GenBank/DDBJ databases">
        <authorList>
            <person name="Mah S.A."/>
            <person name="Swanson W.J."/>
            <person name="Moy G.W."/>
            <person name="Vacquier V.D."/>
        </authorList>
    </citation>
    <scope>NUCLEOTIDE SEQUENCE [LARGE SCALE GENOMIC DNA]</scope>
    <source>
        <strain evidence="2 3">DSM 7027</strain>
    </source>
</reference>
<keyword evidence="1" id="KW-0472">Membrane</keyword>
<keyword evidence="1" id="KW-0812">Transmembrane</keyword>
<evidence type="ECO:0000313" key="2">
    <source>
        <dbReference type="EMBL" id="SIR04477.1"/>
    </source>
</evidence>
<proteinExistence type="predicted"/>
<feature type="transmembrane region" description="Helical" evidence="1">
    <location>
        <begin position="120"/>
        <end position="139"/>
    </location>
</feature>
<dbReference type="eggNOG" id="ENOG50335AP">
    <property type="taxonomic scope" value="Bacteria"/>
</dbReference>
<feature type="transmembrane region" description="Helical" evidence="1">
    <location>
        <begin position="66"/>
        <end position="92"/>
    </location>
</feature>
<feature type="transmembrane region" description="Helical" evidence="1">
    <location>
        <begin position="146"/>
        <end position="165"/>
    </location>
</feature>